<dbReference type="EMBL" id="CM023471">
    <property type="protein sequence ID" value="KAH7967378.1"/>
    <property type="molecule type" value="Genomic_DNA"/>
</dbReference>
<organism evidence="1 2">
    <name type="scientific">Dermacentor silvarum</name>
    <name type="common">Tick</name>
    <dbReference type="NCBI Taxonomy" id="543639"/>
    <lineage>
        <taxon>Eukaryota</taxon>
        <taxon>Metazoa</taxon>
        <taxon>Ecdysozoa</taxon>
        <taxon>Arthropoda</taxon>
        <taxon>Chelicerata</taxon>
        <taxon>Arachnida</taxon>
        <taxon>Acari</taxon>
        <taxon>Parasitiformes</taxon>
        <taxon>Ixodida</taxon>
        <taxon>Ixodoidea</taxon>
        <taxon>Ixodidae</taxon>
        <taxon>Rhipicephalinae</taxon>
        <taxon>Dermacentor</taxon>
    </lineage>
</organism>
<keyword evidence="2" id="KW-1185">Reference proteome</keyword>
<proteinExistence type="predicted"/>
<reference evidence="1" key="1">
    <citation type="submission" date="2020-05" db="EMBL/GenBank/DDBJ databases">
        <title>Large-scale comparative analyses of tick genomes elucidate their genetic diversity and vector capacities.</title>
        <authorList>
            <person name="Jia N."/>
            <person name="Wang J."/>
            <person name="Shi W."/>
            <person name="Du L."/>
            <person name="Sun Y."/>
            <person name="Zhan W."/>
            <person name="Jiang J."/>
            <person name="Wang Q."/>
            <person name="Zhang B."/>
            <person name="Ji P."/>
            <person name="Sakyi L.B."/>
            <person name="Cui X."/>
            <person name="Yuan T."/>
            <person name="Jiang B."/>
            <person name="Yang W."/>
            <person name="Lam T.T.-Y."/>
            <person name="Chang Q."/>
            <person name="Ding S."/>
            <person name="Wang X."/>
            <person name="Zhu J."/>
            <person name="Ruan X."/>
            <person name="Zhao L."/>
            <person name="Wei J."/>
            <person name="Que T."/>
            <person name="Du C."/>
            <person name="Cheng J."/>
            <person name="Dai P."/>
            <person name="Han X."/>
            <person name="Huang E."/>
            <person name="Gao Y."/>
            <person name="Liu J."/>
            <person name="Shao H."/>
            <person name="Ye R."/>
            <person name="Li L."/>
            <person name="Wei W."/>
            <person name="Wang X."/>
            <person name="Wang C."/>
            <person name="Yang T."/>
            <person name="Huo Q."/>
            <person name="Li W."/>
            <person name="Guo W."/>
            <person name="Chen H."/>
            <person name="Zhou L."/>
            <person name="Ni X."/>
            <person name="Tian J."/>
            <person name="Zhou Y."/>
            <person name="Sheng Y."/>
            <person name="Liu T."/>
            <person name="Pan Y."/>
            <person name="Xia L."/>
            <person name="Li J."/>
            <person name="Zhao F."/>
            <person name="Cao W."/>
        </authorList>
    </citation>
    <scope>NUCLEOTIDE SEQUENCE</scope>
    <source>
        <strain evidence="1">Dsil-2018</strain>
    </source>
</reference>
<comment type="caution">
    <text evidence="1">The sequence shown here is derived from an EMBL/GenBank/DDBJ whole genome shotgun (WGS) entry which is preliminary data.</text>
</comment>
<protein>
    <submittedName>
        <fullName evidence="1">Uncharacterized protein</fullName>
    </submittedName>
</protein>
<sequence>MIVSDAQHHFAGDSTSRRGSCTRVLFLASISFSVVFLLAAALATRTVQFWERIEPESASVGYSVRYTGIAVCSVLGVATVVLSLFLFTKLVLKASDDAAVRRRMRVVDRGGSSKENATSRPTTKSLDDLIRSFFSHSPTEGDERLSRPTHHSYNDSGYRPHLEAAAEEDAGGGNDDVQIPYMPPQAASTEPPTTTTPSALGLGGGPQAPPSRARFYGRKSHLEDNALPRTTQYMSSDDSGGDRLEGEDSGSYRVFGEI</sequence>
<dbReference type="Proteomes" id="UP000821865">
    <property type="component" value="Chromosome 2"/>
</dbReference>
<gene>
    <name evidence="1" type="ORF">HPB49_024326</name>
</gene>
<evidence type="ECO:0000313" key="2">
    <source>
        <dbReference type="Proteomes" id="UP000821865"/>
    </source>
</evidence>
<name>A0ACB8DHA4_DERSI</name>
<accession>A0ACB8DHA4</accession>
<evidence type="ECO:0000313" key="1">
    <source>
        <dbReference type="EMBL" id="KAH7967378.1"/>
    </source>
</evidence>